<organism evidence="2 3">
    <name type="scientific">Pseudomaricurvus hydrocarbonicus</name>
    <dbReference type="NCBI Taxonomy" id="1470433"/>
    <lineage>
        <taxon>Bacteria</taxon>
        <taxon>Pseudomonadati</taxon>
        <taxon>Pseudomonadota</taxon>
        <taxon>Gammaproteobacteria</taxon>
        <taxon>Cellvibrionales</taxon>
        <taxon>Cellvibrionaceae</taxon>
        <taxon>Pseudomaricurvus</taxon>
    </lineage>
</organism>
<name>A0A9E5MNH4_9GAMM</name>
<dbReference type="RefSeq" id="WP_167190176.1">
    <property type="nucleotide sequence ID" value="NZ_JAAONZ010000017.1"/>
</dbReference>
<dbReference type="AlphaFoldDB" id="A0A9E5MNH4"/>
<dbReference type="PANTHER" id="PTHR43975">
    <property type="entry name" value="ZGC:101858"/>
    <property type="match status" value="1"/>
</dbReference>
<proteinExistence type="inferred from homology"/>
<dbReference type="EMBL" id="JAAONZ010000017">
    <property type="protein sequence ID" value="NHO67447.1"/>
    <property type="molecule type" value="Genomic_DNA"/>
</dbReference>
<dbReference type="PRINTS" id="PR00081">
    <property type="entry name" value="GDHRDH"/>
</dbReference>
<dbReference type="SUPFAM" id="SSF51735">
    <property type="entry name" value="NAD(P)-binding Rossmann-fold domains"/>
    <property type="match status" value="1"/>
</dbReference>
<comment type="caution">
    <text evidence="2">The sequence shown here is derived from an EMBL/GenBank/DDBJ whole genome shotgun (WGS) entry which is preliminary data.</text>
</comment>
<dbReference type="FunFam" id="3.40.50.720:FF:000084">
    <property type="entry name" value="Short-chain dehydrogenase reductase"/>
    <property type="match status" value="1"/>
</dbReference>
<evidence type="ECO:0000313" key="2">
    <source>
        <dbReference type="EMBL" id="NHO67447.1"/>
    </source>
</evidence>
<gene>
    <name evidence="2" type="ORF">G8770_18030</name>
</gene>
<dbReference type="Pfam" id="PF13561">
    <property type="entry name" value="adh_short_C2"/>
    <property type="match status" value="1"/>
</dbReference>
<evidence type="ECO:0000313" key="3">
    <source>
        <dbReference type="Proteomes" id="UP000787472"/>
    </source>
</evidence>
<keyword evidence="3" id="KW-1185">Reference proteome</keyword>
<sequence>MSQVENRKVALVTGAASGVGLAVARQLAETGFDLCLVDVDANGLEQAEKQVVELGAKALVQVVDLAVPDACTTVVSATVKAFARLDALCNVAAVMLPGHSTEVSVTAFQTTLAVNLSAPFFLAQAAIPHLLEVDGAIVNVASAVGVTAQAYNAAYCASKAGLIHMTKSLAMEYISQSIRINAVAPGGMMTPLAMNMAALQGADPKIMGRTTPLRGLVEVKDVAEMVVLLATDAGRGYHGACVVIDKGMCAG</sequence>
<dbReference type="PRINTS" id="PR00080">
    <property type="entry name" value="SDRFAMILY"/>
</dbReference>
<dbReference type="PANTHER" id="PTHR43975:SF2">
    <property type="entry name" value="EG:BACR7A4.14 PROTEIN-RELATED"/>
    <property type="match status" value="1"/>
</dbReference>
<dbReference type="InterPro" id="IPR036291">
    <property type="entry name" value="NAD(P)-bd_dom_sf"/>
</dbReference>
<protein>
    <submittedName>
        <fullName evidence="2">SDR family oxidoreductase</fullName>
    </submittedName>
</protein>
<evidence type="ECO:0000256" key="1">
    <source>
        <dbReference type="ARBA" id="ARBA00006484"/>
    </source>
</evidence>
<dbReference type="PROSITE" id="PS00061">
    <property type="entry name" value="ADH_SHORT"/>
    <property type="match status" value="1"/>
</dbReference>
<reference evidence="2" key="1">
    <citation type="submission" date="2020-03" db="EMBL/GenBank/DDBJ databases">
        <authorList>
            <person name="Guo F."/>
        </authorList>
    </citation>
    <scope>NUCLEOTIDE SEQUENCE</scope>
    <source>
        <strain evidence="2">JCM 30134</strain>
    </source>
</reference>
<dbReference type="InterPro" id="IPR002347">
    <property type="entry name" value="SDR_fam"/>
</dbReference>
<dbReference type="Proteomes" id="UP000787472">
    <property type="component" value="Unassembled WGS sequence"/>
</dbReference>
<comment type="similarity">
    <text evidence="1">Belongs to the short-chain dehydrogenases/reductases (SDR) family.</text>
</comment>
<dbReference type="CDD" id="cd05233">
    <property type="entry name" value="SDR_c"/>
    <property type="match status" value="1"/>
</dbReference>
<dbReference type="Gene3D" id="3.40.50.720">
    <property type="entry name" value="NAD(P)-binding Rossmann-like Domain"/>
    <property type="match status" value="1"/>
</dbReference>
<dbReference type="InterPro" id="IPR020904">
    <property type="entry name" value="Sc_DH/Rdtase_CS"/>
</dbReference>
<accession>A0A9E5MNH4</accession>